<evidence type="ECO:0000259" key="3">
    <source>
        <dbReference type="Pfam" id="PF00884"/>
    </source>
</evidence>
<dbReference type="SUPFAM" id="SSF53649">
    <property type="entry name" value="Alkaline phosphatase-like"/>
    <property type="match status" value="1"/>
</dbReference>
<evidence type="ECO:0000256" key="2">
    <source>
        <dbReference type="ARBA" id="ARBA00022801"/>
    </source>
</evidence>
<keyword evidence="4" id="KW-0808">Transferase</keyword>
<keyword evidence="5" id="KW-1185">Reference proteome</keyword>
<reference evidence="4 5" key="1">
    <citation type="submission" date="2019-06" db="EMBL/GenBank/DDBJ databases">
        <title>Genome sequence of Litorilinea aerophila BAA-2444.</title>
        <authorList>
            <person name="Maclea K.S."/>
            <person name="Maurais E.G."/>
            <person name="Iannazzi L.C."/>
        </authorList>
    </citation>
    <scope>NUCLEOTIDE SEQUENCE [LARGE SCALE GENOMIC DNA]</scope>
    <source>
        <strain evidence="4 5">ATCC BAA-2444</strain>
    </source>
</reference>
<keyword evidence="2 4" id="KW-0378">Hydrolase</keyword>
<dbReference type="PANTHER" id="PTHR46615:SF1">
    <property type="entry name" value="ARYLSULFATASE K"/>
    <property type="match status" value="1"/>
</dbReference>
<dbReference type="PROSITE" id="PS00523">
    <property type="entry name" value="SULFATASE_1"/>
    <property type="match status" value="1"/>
</dbReference>
<dbReference type="EMBL" id="VIGC01000005">
    <property type="protein sequence ID" value="TQE96929.1"/>
    <property type="molecule type" value="Genomic_DNA"/>
</dbReference>
<dbReference type="PANTHER" id="PTHR46615">
    <property type="entry name" value="ARYLSULFATASE K"/>
    <property type="match status" value="1"/>
</dbReference>
<evidence type="ECO:0000313" key="5">
    <source>
        <dbReference type="Proteomes" id="UP000317371"/>
    </source>
</evidence>
<dbReference type="RefSeq" id="WP_141608914.1">
    <property type="nucleotide sequence ID" value="NZ_VIGC02000005.1"/>
</dbReference>
<feature type="domain" description="Sulfatase N-terminal" evidence="3">
    <location>
        <begin position="53"/>
        <end position="413"/>
    </location>
</feature>
<accession>A0A540VJI0</accession>
<comment type="similarity">
    <text evidence="1">Belongs to the sulfatase family.</text>
</comment>
<dbReference type="InterPro" id="IPR017850">
    <property type="entry name" value="Alkaline_phosphatase_core_sf"/>
</dbReference>
<dbReference type="InterPro" id="IPR006311">
    <property type="entry name" value="TAT_signal"/>
</dbReference>
<sequence length="553" mass="60344">MPSPSISGRRQRTSRRTFLRGVGAAGLSLALPRYASQSALGANRLAEQFPDRPNLLIILTDQERAPMHWPADWAATNLPNRKRIDDHGLVFRRAFCNTAMCSPSRSTLFTGLFPSQHGVKHTLTSGGTLSPTEPTLPLTVQNMAHMLASAGYNVHYRGKWHMSKGADGGEPTTADVAAYGFQGWQPPEAGENTDPDGFGGGCANWDQHYADQAVSFLQNVDVDSGTPFALIVSFVNPHDVLAYPLTWNQPSSEDPSCFNYLNEAPDCFNQGIGLPGTFDERLLQNYKPTAQAQFLALAAGGLGPLAGPLDPERYVNFYAYLQKVVDQHIGAVLDALEARPGLVEKTLIIRASDHGEMGLSHGGMRQKSFNVYEETMRVPLVFSNPLLFPQTVYTDALASLVDLMPTLASLVDVPNRDSYTFAGQDLSPIINDAVANPDNPTATVQDSILFTFDDENVGAPNGQTVVTQPNHIRCIREARWKFAHYFDPSGQEPSQYELYDLANDPDELHNMADPANGDYYDPDKVAEMAGKLAAKAAAVGALPYQAFMPVINR</sequence>
<dbReference type="PROSITE" id="PS51318">
    <property type="entry name" value="TAT"/>
    <property type="match status" value="1"/>
</dbReference>
<evidence type="ECO:0000256" key="1">
    <source>
        <dbReference type="ARBA" id="ARBA00008779"/>
    </source>
</evidence>
<dbReference type="InterPro" id="IPR019546">
    <property type="entry name" value="TAT_signal_bac_arc"/>
</dbReference>
<gene>
    <name evidence="4" type="ORF">FKZ61_04630</name>
</gene>
<evidence type="ECO:0000313" key="4">
    <source>
        <dbReference type="EMBL" id="TQE96929.1"/>
    </source>
</evidence>
<dbReference type="GO" id="GO:0015024">
    <property type="term" value="F:glucuronate-2-sulfatase activity"/>
    <property type="evidence" value="ECO:0007669"/>
    <property type="project" value="TreeGrafter"/>
</dbReference>
<dbReference type="GO" id="GO:0016740">
    <property type="term" value="F:transferase activity"/>
    <property type="evidence" value="ECO:0007669"/>
    <property type="project" value="UniProtKB-KW"/>
</dbReference>
<name>A0A540VJI0_9CHLR</name>
<organism evidence="4 5">
    <name type="scientific">Litorilinea aerophila</name>
    <dbReference type="NCBI Taxonomy" id="1204385"/>
    <lineage>
        <taxon>Bacteria</taxon>
        <taxon>Bacillati</taxon>
        <taxon>Chloroflexota</taxon>
        <taxon>Caldilineae</taxon>
        <taxon>Caldilineales</taxon>
        <taxon>Caldilineaceae</taxon>
        <taxon>Litorilinea</taxon>
    </lineage>
</organism>
<dbReference type="InterPro" id="IPR051849">
    <property type="entry name" value="GAG-degrading_sulfatase"/>
</dbReference>
<protein>
    <submittedName>
        <fullName evidence="4">Sulfatase-like hydrolase/transferase</fullName>
    </submittedName>
</protein>
<dbReference type="CDD" id="cd16035">
    <property type="entry name" value="sulfatase_like"/>
    <property type="match status" value="1"/>
</dbReference>
<comment type="caution">
    <text evidence="4">The sequence shown here is derived from an EMBL/GenBank/DDBJ whole genome shotgun (WGS) entry which is preliminary data.</text>
</comment>
<dbReference type="InterPro" id="IPR000917">
    <property type="entry name" value="Sulfatase_N"/>
</dbReference>
<proteinExistence type="inferred from homology"/>
<dbReference type="AlphaFoldDB" id="A0A540VJI0"/>
<dbReference type="InterPro" id="IPR024607">
    <property type="entry name" value="Sulfatase_CS"/>
</dbReference>
<dbReference type="GO" id="GO:0004065">
    <property type="term" value="F:arylsulfatase activity"/>
    <property type="evidence" value="ECO:0007669"/>
    <property type="project" value="TreeGrafter"/>
</dbReference>
<dbReference type="Proteomes" id="UP000317371">
    <property type="component" value="Unassembled WGS sequence"/>
</dbReference>
<dbReference type="Pfam" id="PF00884">
    <property type="entry name" value="Sulfatase"/>
    <property type="match status" value="1"/>
</dbReference>
<dbReference type="NCBIfam" id="TIGR01409">
    <property type="entry name" value="TAT_signal_seq"/>
    <property type="match status" value="1"/>
</dbReference>
<dbReference type="OrthoDB" id="9803751at2"/>
<dbReference type="Gene3D" id="3.40.720.10">
    <property type="entry name" value="Alkaline Phosphatase, subunit A"/>
    <property type="match status" value="1"/>
</dbReference>
<dbReference type="InParanoid" id="A0A540VJI0"/>